<keyword evidence="3" id="KW-1185">Reference proteome</keyword>
<accession>A0A0J0XEQ1</accession>
<protein>
    <submittedName>
        <fullName evidence="2">Uncharacterized protein</fullName>
    </submittedName>
</protein>
<evidence type="ECO:0000256" key="1">
    <source>
        <dbReference type="SAM" id="MobiDB-lite"/>
    </source>
</evidence>
<dbReference type="Proteomes" id="UP000053611">
    <property type="component" value="Unassembled WGS sequence"/>
</dbReference>
<dbReference type="GeneID" id="28984875"/>
<evidence type="ECO:0000313" key="2">
    <source>
        <dbReference type="EMBL" id="KLT39541.1"/>
    </source>
</evidence>
<gene>
    <name evidence="2" type="ORF">CC85DRAFT_288455</name>
</gene>
<dbReference type="AlphaFoldDB" id="A0A0J0XEQ1"/>
<organism evidence="2 3">
    <name type="scientific">Cutaneotrichosporon oleaginosum</name>
    <dbReference type="NCBI Taxonomy" id="879819"/>
    <lineage>
        <taxon>Eukaryota</taxon>
        <taxon>Fungi</taxon>
        <taxon>Dikarya</taxon>
        <taxon>Basidiomycota</taxon>
        <taxon>Agaricomycotina</taxon>
        <taxon>Tremellomycetes</taxon>
        <taxon>Trichosporonales</taxon>
        <taxon>Trichosporonaceae</taxon>
        <taxon>Cutaneotrichosporon</taxon>
    </lineage>
</organism>
<dbReference type="EMBL" id="KQ087256">
    <property type="protein sequence ID" value="KLT39541.1"/>
    <property type="molecule type" value="Genomic_DNA"/>
</dbReference>
<feature type="region of interest" description="Disordered" evidence="1">
    <location>
        <begin position="38"/>
        <end position="62"/>
    </location>
</feature>
<sequence length="62" mass="6766">MTPCTVHSWPRYQTAYFHPDFHPSTACLYSARPLSACPTPRPVNRDKHAPGAGSSGRGKPEA</sequence>
<proteinExistence type="predicted"/>
<name>A0A0J0XEQ1_9TREE</name>
<dbReference type="RefSeq" id="XP_018276032.1">
    <property type="nucleotide sequence ID" value="XM_018424272.1"/>
</dbReference>
<reference evidence="2 3" key="1">
    <citation type="submission" date="2015-03" db="EMBL/GenBank/DDBJ databases">
        <title>Genomics and transcriptomics of the oil-accumulating basidiomycete yeast T. oleaginosus allow insights into substrate utilization and the diverse evolutionary trajectories of mating systems in fungi.</title>
        <authorList>
            <consortium name="DOE Joint Genome Institute"/>
            <person name="Kourist R."/>
            <person name="Kracht O."/>
            <person name="Bracharz F."/>
            <person name="Lipzen A."/>
            <person name="Nolan M."/>
            <person name="Ohm R."/>
            <person name="Grigoriev I."/>
            <person name="Sun S."/>
            <person name="Heitman J."/>
            <person name="Bruck T."/>
            <person name="Nowrousian M."/>
        </authorList>
    </citation>
    <scope>NUCLEOTIDE SEQUENCE [LARGE SCALE GENOMIC DNA]</scope>
    <source>
        <strain evidence="2 3">IBC0246</strain>
    </source>
</reference>
<evidence type="ECO:0000313" key="3">
    <source>
        <dbReference type="Proteomes" id="UP000053611"/>
    </source>
</evidence>